<evidence type="ECO:0000313" key="19">
    <source>
        <dbReference type="Proteomes" id="UP001201980"/>
    </source>
</evidence>
<dbReference type="AlphaFoldDB" id="A0AAD5S0C5"/>
<dbReference type="EMBL" id="JAKWBI020000095">
    <property type="protein sequence ID" value="KAJ2902966.1"/>
    <property type="molecule type" value="Genomic_DNA"/>
</dbReference>
<dbReference type="PANTHER" id="PTHR11142">
    <property type="entry name" value="PSEUDOURIDYLATE SYNTHASE"/>
    <property type="match status" value="1"/>
</dbReference>
<dbReference type="InterPro" id="IPR020094">
    <property type="entry name" value="TruA/RsuA/RluB/E/F_N"/>
</dbReference>
<evidence type="ECO:0000256" key="16">
    <source>
        <dbReference type="SAM" id="MobiDB-lite"/>
    </source>
</evidence>
<evidence type="ECO:0000256" key="15">
    <source>
        <dbReference type="PIRSR" id="PIRSR641708-2"/>
    </source>
</evidence>
<dbReference type="Gene3D" id="3.30.70.660">
    <property type="entry name" value="Pseudouridine synthase I, catalytic domain, C-terminal subdomain"/>
    <property type="match status" value="1"/>
</dbReference>
<dbReference type="NCBIfam" id="TIGR00071">
    <property type="entry name" value="hisT_truA"/>
    <property type="match status" value="1"/>
</dbReference>
<gene>
    <name evidence="18" type="ORF">MKZ38_010618</name>
</gene>
<comment type="catalytic activity">
    <reaction evidence="2">
        <text>uridine in snRNA = pseudouridine in snRNA</text>
        <dbReference type="Rhea" id="RHEA:51124"/>
        <dbReference type="Rhea" id="RHEA-COMP:12891"/>
        <dbReference type="Rhea" id="RHEA-COMP:12892"/>
        <dbReference type="ChEBI" id="CHEBI:65314"/>
        <dbReference type="ChEBI" id="CHEBI:65315"/>
    </reaction>
</comment>
<feature type="region of interest" description="Disordered" evidence="16">
    <location>
        <begin position="1"/>
        <end position="101"/>
    </location>
</feature>
<dbReference type="GO" id="GO:0031119">
    <property type="term" value="P:tRNA pseudouridine synthesis"/>
    <property type="evidence" value="ECO:0007669"/>
    <property type="project" value="InterPro"/>
</dbReference>
<comment type="function">
    <text evidence="10">Formation of pseudouridine at positions 27 and 28 in the anticodon stem and loop of transfer RNAs; at positions 34 and 36 of intron-containing precursor tRNA(Ile) and at position 35 in the intron-containing tRNA(Tyr). Catalyzes pseudouridylation at position 44 in U2 snRNA. Also catalyzes pseudouridylation of mRNAs.</text>
</comment>
<keyword evidence="8" id="KW-0539">Nucleus</keyword>
<comment type="catalytic activity">
    <reaction evidence="1">
        <text>a uridine in mRNA = a pseudouridine in mRNA</text>
        <dbReference type="Rhea" id="RHEA:56644"/>
        <dbReference type="Rhea" id="RHEA-COMP:14658"/>
        <dbReference type="Rhea" id="RHEA-COMP:14659"/>
        <dbReference type="ChEBI" id="CHEBI:65314"/>
        <dbReference type="ChEBI" id="CHEBI:65315"/>
    </reaction>
</comment>
<evidence type="ECO:0000256" key="3">
    <source>
        <dbReference type="ARBA" id="ARBA00004123"/>
    </source>
</evidence>
<feature type="compositionally biased region" description="Basic and acidic residues" evidence="16">
    <location>
        <begin position="566"/>
        <end position="576"/>
    </location>
</feature>
<feature type="domain" description="Pseudouridine synthase I TruA alpha/beta" evidence="17">
    <location>
        <begin position="364"/>
        <end position="471"/>
    </location>
</feature>
<feature type="compositionally biased region" description="Basic and acidic residues" evidence="16">
    <location>
        <begin position="86"/>
        <end position="101"/>
    </location>
</feature>
<feature type="region of interest" description="Disordered" evidence="16">
    <location>
        <begin position="299"/>
        <end position="318"/>
    </location>
</feature>
<evidence type="ECO:0000256" key="1">
    <source>
        <dbReference type="ARBA" id="ARBA00001166"/>
    </source>
</evidence>
<keyword evidence="5" id="KW-0507">mRNA processing</keyword>
<evidence type="ECO:0000259" key="17">
    <source>
        <dbReference type="Pfam" id="PF01416"/>
    </source>
</evidence>
<dbReference type="CDD" id="cd02568">
    <property type="entry name" value="PseudoU_synth_PUS1_PUS2"/>
    <property type="match status" value="1"/>
</dbReference>
<proteinExistence type="inferred from homology"/>
<evidence type="ECO:0000256" key="13">
    <source>
        <dbReference type="ARBA" id="ARBA00080858"/>
    </source>
</evidence>
<dbReference type="InterPro" id="IPR020097">
    <property type="entry name" value="PsdUridine_synth_TruA_a/b_dom"/>
</dbReference>
<evidence type="ECO:0000256" key="14">
    <source>
        <dbReference type="PIRSR" id="PIRSR641708-1"/>
    </source>
</evidence>
<dbReference type="GO" id="GO:0031120">
    <property type="term" value="P:snRNA pseudouridine synthesis"/>
    <property type="evidence" value="ECO:0007669"/>
    <property type="project" value="UniProtKB-ARBA"/>
</dbReference>
<evidence type="ECO:0000256" key="8">
    <source>
        <dbReference type="ARBA" id="ARBA00023242"/>
    </source>
</evidence>
<name>A0AAD5S0C5_9PEZI</name>
<dbReference type="GO" id="GO:0006397">
    <property type="term" value="P:mRNA processing"/>
    <property type="evidence" value="ECO:0007669"/>
    <property type="project" value="UniProtKB-KW"/>
</dbReference>
<organism evidence="18 19">
    <name type="scientific">Zalerion maritima</name>
    <dbReference type="NCBI Taxonomy" id="339359"/>
    <lineage>
        <taxon>Eukaryota</taxon>
        <taxon>Fungi</taxon>
        <taxon>Dikarya</taxon>
        <taxon>Ascomycota</taxon>
        <taxon>Pezizomycotina</taxon>
        <taxon>Sordariomycetes</taxon>
        <taxon>Lulworthiomycetidae</taxon>
        <taxon>Lulworthiales</taxon>
        <taxon>Lulworthiaceae</taxon>
        <taxon>Zalerion</taxon>
    </lineage>
</organism>
<evidence type="ECO:0000256" key="11">
    <source>
        <dbReference type="ARBA" id="ARBA00073968"/>
    </source>
</evidence>
<comment type="caution">
    <text evidence="18">The sequence shown here is derived from an EMBL/GenBank/DDBJ whole genome shotgun (WGS) entry which is preliminary data.</text>
</comment>
<feature type="compositionally biased region" description="Basic and acidic residues" evidence="16">
    <location>
        <begin position="53"/>
        <end position="66"/>
    </location>
</feature>
<dbReference type="GO" id="GO:0003723">
    <property type="term" value="F:RNA binding"/>
    <property type="evidence" value="ECO:0007669"/>
    <property type="project" value="InterPro"/>
</dbReference>
<evidence type="ECO:0000256" key="6">
    <source>
        <dbReference type="ARBA" id="ARBA00022694"/>
    </source>
</evidence>
<dbReference type="InterPro" id="IPR041708">
    <property type="entry name" value="PUS1/PUS2-like"/>
</dbReference>
<dbReference type="FunFam" id="3.30.70.660:FF:000002">
    <property type="entry name" value="tRNA pseudouridine synthase"/>
    <property type="match status" value="1"/>
</dbReference>
<evidence type="ECO:0000256" key="10">
    <source>
        <dbReference type="ARBA" id="ARBA00053072"/>
    </source>
</evidence>
<keyword evidence="7" id="KW-0413">Isomerase</keyword>
<evidence type="ECO:0000313" key="18">
    <source>
        <dbReference type="EMBL" id="KAJ2902966.1"/>
    </source>
</evidence>
<comment type="catalytic activity">
    <reaction evidence="9">
        <text>a uridine in tRNA = a pseudouridine in tRNA</text>
        <dbReference type="Rhea" id="RHEA:54572"/>
        <dbReference type="Rhea" id="RHEA-COMP:13339"/>
        <dbReference type="Rhea" id="RHEA-COMP:13934"/>
        <dbReference type="ChEBI" id="CHEBI:65314"/>
        <dbReference type="ChEBI" id="CHEBI:65315"/>
    </reaction>
</comment>
<dbReference type="Gene3D" id="3.30.70.580">
    <property type="entry name" value="Pseudouridine synthase I, catalytic domain, N-terminal subdomain"/>
    <property type="match status" value="1"/>
</dbReference>
<comment type="similarity">
    <text evidence="4">Belongs to the tRNA pseudouridine synthase TruA family.</text>
</comment>
<evidence type="ECO:0000256" key="2">
    <source>
        <dbReference type="ARBA" id="ARBA00001832"/>
    </source>
</evidence>
<accession>A0AAD5S0C5</accession>
<keyword evidence="19" id="KW-1185">Reference proteome</keyword>
<sequence length="576" mass="65228">MESTPASTAATNAADKPTTAHSNDAPNPTAKHRDRGNRKNGDRNQSSKKRRNDGKDKKQSDMKDGRGSWNRKRRRVDDPDASNWGVDKKIKSEDIDNEERRPKRKVAVMIGYAGTGYKGMQISKTEKTIEGDIFAAFIASNAVSKANADDPRKSSFVRCARTDKGVHAAGNVISLKLIDEDPDIVDKINEKLPDQIRIWGIQRTNKSFSCYKACDSRWYEYLMPSYCLIPPHPDSFLAKNLIESAKREDKYDEFAAGMEDLKDFWTEVDEKHVKPLLAKMDRKTREGVMARLNSPEDFLDGHVEKGRTPTPEPQQRGGDVEMVDAAKAKLTAVDFGYKAVKNAVVAAKRAYRVSPERLQRLQGALDKYCGTKNFYNYTIQKTFRDKSAHRHIKSFVVNPEPIQINDTQWLSLKVHGQSFMMHQIRKMVAMAVLCTRCNTPLSRIDESYEDSRISIPKAPGVGLLLERPVFDHHNEKMTGAGIEREAIDFSQWEDKIRDFKQKHIYQRMWDVEEADAPFHTFFNQIDNFDTGYFLWLTAKGIPAALERNGPSEAGPNMLDDADDNDVGDRDAEGGEG</sequence>
<dbReference type="InterPro" id="IPR001406">
    <property type="entry name" value="PsdUridine_synth_TruA"/>
</dbReference>
<dbReference type="GO" id="GO:1990481">
    <property type="term" value="P:mRNA pseudouridine synthesis"/>
    <property type="evidence" value="ECO:0007669"/>
    <property type="project" value="TreeGrafter"/>
</dbReference>
<feature type="compositionally biased region" description="Low complexity" evidence="16">
    <location>
        <begin position="1"/>
        <end position="14"/>
    </location>
</feature>
<dbReference type="InterPro" id="IPR020103">
    <property type="entry name" value="PsdUridine_synth_cat_dom_sf"/>
</dbReference>
<protein>
    <recommendedName>
        <fullName evidence="11">tRNA pseudouridine synthase 1</fullName>
    </recommendedName>
    <alternativeName>
        <fullName evidence="12">tRNA pseudouridylate synthase 1</fullName>
    </alternativeName>
    <alternativeName>
        <fullName evidence="13">tRNA-uridine isomerase 1</fullName>
    </alternativeName>
</protein>
<dbReference type="FunFam" id="3.30.70.580:FF:000002">
    <property type="entry name" value="tRNA pseudouridine synthase"/>
    <property type="match status" value="1"/>
</dbReference>
<dbReference type="GO" id="GO:0009982">
    <property type="term" value="F:pseudouridine synthase activity"/>
    <property type="evidence" value="ECO:0007669"/>
    <property type="project" value="InterPro"/>
</dbReference>
<feature type="active site" description="Nucleophile" evidence="14">
    <location>
        <position position="163"/>
    </location>
</feature>
<evidence type="ECO:0000256" key="5">
    <source>
        <dbReference type="ARBA" id="ARBA00022664"/>
    </source>
</evidence>
<feature type="binding site" evidence="15">
    <location>
        <position position="219"/>
    </location>
    <ligand>
        <name>substrate</name>
    </ligand>
</feature>
<evidence type="ECO:0000256" key="7">
    <source>
        <dbReference type="ARBA" id="ARBA00023235"/>
    </source>
</evidence>
<evidence type="ECO:0000256" key="12">
    <source>
        <dbReference type="ARBA" id="ARBA00079072"/>
    </source>
</evidence>
<dbReference type="Proteomes" id="UP001201980">
    <property type="component" value="Unassembled WGS sequence"/>
</dbReference>
<keyword evidence="6" id="KW-0819">tRNA processing</keyword>
<evidence type="ECO:0000256" key="4">
    <source>
        <dbReference type="ARBA" id="ARBA00009375"/>
    </source>
</evidence>
<reference evidence="18" key="1">
    <citation type="submission" date="2022-07" db="EMBL/GenBank/DDBJ databases">
        <title>Draft genome sequence of Zalerion maritima ATCC 34329, a (micro)plastics degrading marine fungus.</title>
        <authorList>
            <person name="Paco A."/>
            <person name="Goncalves M.F.M."/>
            <person name="Rocha-Santos T.A.P."/>
            <person name="Alves A."/>
        </authorList>
    </citation>
    <scope>NUCLEOTIDE SEQUENCE</scope>
    <source>
        <strain evidence="18">ATCC 34329</strain>
    </source>
</reference>
<feature type="region of interest" description="Disordered" evidence="16">
    <location>
        <begin position="546"/>
        <end position="576"/>
    </location>
</feature>
<dbReference type="GO" id="GO:0005634">
    <property type="term" value="C:nucleus"/>
    <property type="evidence" value="ECO:0007669"/>
    <property type="project" value="UniProtKB-SubCell"/>
</dbReference>
<dbReference type="InterPro" id="IPR020095">
    <property type="entry name" value="PsdUridine_synth_TruA_C"/>
</dbReference>
<evidence type="ECO:0000256" key="9">
    <source>
        <dbReference type="ARBA" id="ARBA00036943"/>
    </source>
</evidence>
<dbReference type="SUPFAM" id="SSF55120">
    <property type="entry name" value="Pseudouridine synthase"/>
    <property type="match status" value="1"/>
</dbReference>
<comment type="subcellular location">
    <subcellularLocation>
        <location evidence="3">Nucleus</location>
    </subcellularLocation>
</comment>
<dbReference type="PANTHER" id="PTHR11142:SF4">
    <property type="entry name" value="PSEUDOURIDYLATE SYNTHASE 1 HOMOLOG"/>
    <property type="match status" value="1"/>
</dbReference>
<dbReference type="Pfam" id="PF01416">
    <property type="entry name" value="PseudoU_synth_1"/>
    <property type="match status" value="1"/>
</dbReference>